<evidence type="ECO:0000259" key="2">
    <source>
        <dbReference type="Pfam" id="PF06054"/>
    </source>
</evidence>
<protein>
    <submittedName>
        <fullName evidence="3">Competence protein CoiA</fullName>
    </submittedName>
</protein>
<proteinExistence type="predicted"/>
<gene>
    <name evidence="3" type="ORF">ACFFTL_03370</name>
</gene>
<feature type="region of interest" description="Disordered" evidence="1">
    <location>
        <begin position="491"/>
        <end position="520"/>
    </location>
</feature>
<dbReference type="InterPro" id="IPR010330">
    <property type="entry name" value="CoiA_nuc"/>
</dbReference>
<sequence>MSVPRATLASSPISRGASVAFRAVHAQWGTVFAHLPDLGCGRSWEAVWKTRPPAPITCVECQHPMYAKTSRSGLRFFAHAPHAPDCEIARQGESEAHHLLKLELASAARDAGAHAELEVRAPDGSWRADVLATDPGGRWAMALEAQLAPITAADITARTDRMREHDVTSIWFSDRPRPPWLGTVPSIRLEQPEGTKRLAIAEGLVKFTDRGWSAVPASLTQFLAWAFASRVVPHTPRTPLWYPQRSLATVWTTPQYITAEDTHLVEDERRQREYEARMAALGAAREKKRDEIRAKNAISRAKALAEATAAEQAARAAQTGRLREVAIRFRPGIDLALAKLADEHGVTATVGWSTGDPRYAGGVPLVDENGVTAAVFDPDPGRVRGHAFRLLAGLLLIFPSQTSQQRFEKAKKRTKYKPIDGYRTDFVAAPPSGTARSRRHTSSAHACTCTTPQLVARIQNAEYPAESSDQMGPAAALFRAQCRACGGRYEKPWRRTGSTPINRTSHPGPRHSWQAPGPGQ</sequence>
<feature type="domain" description="Competence protein CoiA nuclease-like" evidence="2">
    <location>
        <begin position="93"/>
        <end position="173"/>
    </location>
</feature>
<comment type="caution">
    <text evidence="3">The sequence shown here is derived from an EMBL/GenBank/DDBJ whole genome shotgun (WGS) entry which is preliminary data.</text>
</comment>
<reference evidence="3 4" key="1">
    <citation type="submission" date="2024-09" db="EMBL/GenBank/DDBJ databases">
        <authorList>
            <person name="Sun Q."/>
            <person name="Mori K."/>
        </authorList>
    </citation>
    <scope>NUCLEOTIDE SEQUENCE [LARGE SCALE GENOMIC DNA]</scope>
    <source>
        <strain evidence="3 4">JCM 3331</strain>
    </source>
</reference>
<feature type="compositionally biased region" description="Polar residues" evidence="1">
    <location>
        <begin position="496"/>
        <end position="505"/>
    </location>
</feature>
<dbReference type="RefSeq" id="WP_345516817.1">
    <property type="nucleotide sequence ID" value="NZ_BAAAXD010000039.1"/>
</dbReference>
<evidence type="ECO:0000256" key="1">
    <source>
        <dbReference type="SAM" id="MobiDB-lite"/>
    </source>
</evidence>
<name>A0ABV5R0P5_9ACTN</name>
<dbReference type="Proteomes" id="UP001589710">
    <property type="component" value="Unassembled WGS sequence"/>
</dbReference>
<evidence type="ECO:0000313" key="3">
    <source>
        <dbReference type="EMBL" id="MFB9571406.1"/>
    </source>
</evidence>
<accession>A0ABV5R0P5</accession>
<dbReference type="Pfam" id="PF06054">
    <property type="entry name" value="CoiA_nuc"/>
    <property type="match status" value="1"/>
</dbReference>
<keyword evidence="4" id="KW-1185">Reference proteome</keyword>
<organism evidence="3 4">
    <name type="scientific">Streptomyces yanii</name>
    <dbReference type="NCBI Taxonomy" id="78510"/>
    <lineage>
        <taxon>Bacteria</taxon>
        <taxon>Bacillati</taxon>
        <taxon>Actinomycetota</taxon>
        <taxon>Actinomycetes</taxon>
        <taxon>Kitasatosporales</taxon>
        <taxon>Streptomycetaceae</taxon>
        <taxon>Streptomyces</taxon>
    </lineage>
</organism>
<evidence type="ECO:0000313" key="4">
    <source>
        <dbReference type="Proteomes" id="UP001589710"/>
    </source>
</evidence>
<dbReference type="EMBL" id="JBHMCG010000013">
    <property type="protein sequence ID" value="MFB9571406.1"/>
    <property type="molecule type" value="Genomic_DNA"/>
</dbReference>